<dbReference type="NCBIfam" id="TIGR01297">
    <property type="entry name" value="CDF"/>
    <property type="match status" value="1"/>
</dbReference>
<dbReference type="PANTHER" id="PTHR11562:SF17">
    <property type="entry name" value="RE54080P-RELATED"/>
    <property type="match status" value="1"/>
</dbReference>
<keyword evidence="8 9" id="KW-0472">Membrane</keyword>
<feature type="transmembrane region" description="Helical" evidence="9">
    <location>
        <begin position="184"/>
        <end position="201"/>
    </location>
</feature>
<organism evidence="12 13">
    <name type="scientific">Fluctibacter corallii</name>
    <dbReference type="NCBI Taxonomy" id="2984329"/>
    <lineage>
        <taxon>Bacteria</taxon>
        <taxon>Pseudomonadati</taxon>
        <taxon>Pseudomonadota</taxon>
        <taxon>Gammaproteobacteria</taxon>
        <taxon>Alteromonadales</taxon>
        <taxon>Alteromonadaceae</taxon>
        <taxon>Fluctibacter</taxon>
    </lineage>
</organism>
<accession>A0ABT3A685</accession>
<evidence type="ECO:0000259" key="10">
    <source>
        <dbReference type="Pfam" id="PF01545"/>
    </source>
</evidence>
<evidence type="ECO:0000256" key="7">
    <source>
        <dbReference type="ARBA" id="ARBA00023065"/>
    </source>
</evidence>
<dbReference type="Pfam" id="PF01545">
    <property type="entry name" value="Cation_efflux"/>
    <property type="match status" value="1"/>
</dbReference>
<feature type="transmembrane region" description="Helical" evidence="9">
    <location>
        <begin position="122"/>
        <end position="139"/>
    </location>
</feature>
<dbReference type="InterPro" id="IPR036837">
    <property type="entry name" value="Cation_efflux_CTD_sf"/>
</dbReference>
<evidence type="ECO:0000256" key="9">
    <source>
        <dbReference type="SAM" id="Phobius"/>
    </source>
</evidence>
<dbReference type="InterPro" id="IPR050681">
    <property type="entry name" value="CDF/SLC30A"/>
</dbReference>
<dbReference type="InterPro" id="IPR002524">
    <property type="entry name" value="Cation_efflux"/>
</dbReference>
<dbReference type="EMBL" id="JAOWKX010000002">
    <property type="protein sequence ID" value="MCV2884185.1"/>
    <property type="molecule type" value="Genomic_DNA"/>
</dbReference>
<name>A0ABT3A685_9ALTE</name>
<dbReference type="Proteomes" id="UP001652504">
    <property type="component" value="Unassembled WGS sequence"/>
</dbReference>
<reference evidence="12 13" key="1">
    <citation type="submission" date="2022-10" db="EMBL/GenBank/DDBJ databases">
        <title>Aestuariibacter sp. AA17 isolated from Montipora capitata coral fragment.</title>
        <authorList>
            <person name="Emsley S.A."/>
            <person name="Pfannmuller K.M."/>
            <person name="Loughran R.M."/>
            <person name="Shlafstein M."/>
            <person name="Papke E."/>
            <person name="Saw J.H."/>
            <person name="Ushijima B."/>
            <person name="Videau P."/>
        </authorList>
    </citation>
    <scope>NUCLEOTIDE SEQUENCE [LARGE SCALE GENOMIC DNA]</scope>
    <source>
        <strain evidence="12 13">AA17</strain>
    </source>
</reference>
<feature type="transmembrane region" description="Helical" evidence="9">
    <location>
        <begin position="20"/>
        <end position="40"/>
    </location>
</feature>
<dbReference type="Gene3D" id="1.20.1510.10">
    <property type="entry name" value="Cation efflux protein transmembrane domain"/>
    <property type="match status" value="1"/>
</dbReference>
<evidence type="ECO:0000256" key="1">
    <source>
        <dbReference type="ARBA" id="ARBA00004141"/>
    </source>
</evidence>
<proteinExistence type="inferred from homology"/>
<feature type="transmembrane region" description="Helical" evidence="9">
    <location>
        <begin position="85"/>
        <end position="106"/>
    </location>
</feature>
<keyword evidence="5" id="KW-0864">Zinc transport</keyword>
<dbReference type="SUPFAM" id="SSF160240">
    <property type="entry name" value="Cation efflux protein cytoplasmic domain-like"/>
    <property type="match status" value="1"/>
</dbReference>
<comment type="caution">
    <text evidence="12">The sequence shown here is derived from an EMBL/GenBank/DDBJ whole genome shotgun (WGS) entry which is preliminary data.</text>
</comment>
<evidence type="ECO:0000256" key="8">
    <source>
        <dbReference type="ARBA" id="ARBA00023136"/>
    </source>
</evidence>
<evidence type="ECO:0000259" key="11">
    <source>
        <dbReference type="Pfam" id="PF16916"/>
    </source>
</evidence>
<dbReference type="InterPro" id="IPR027469">
    <property type="entry name" value="Cation_efflux_TMD_sf"/>
</dbReference>
<evidence type="ECO:0000313" key="13">
    <source>
        <dbReference type="Proteomes" id="UP001652504"/>
    </source>
</evidence>
<dbReference type="RefSeq" id="WP_263711391.1">
    <property type="nucleotide sequence ID" value="NZ_JAOWKX010000002.1"/>
</dbReference>
<gene>
    <name evidence="12" type="ORF">OE749_05720</name>
</gene>
<feature type="domain" description="Cation efflux protein transmembrane" evidence="10">
    <location>
        <begin position="23"/>
        <end position="207"/>
    </location>
</feature>
<comment type="similarity">
    <text evidence="2">Belongs to the cation diffusion facilitator (CDF) transporter (TC 2.A.4) family. SLC30A subfamily.</text>
</comment>
<evidence type="ECO:0000313" key="12">
    <source>
        <dbReference type="EMBL" id="MCV2884185.1"/>
    </source>
</evidence>
<evidence type="ECO:0000256" key="4">
    <source>
        <dbReference type="ARBA" id="ARBA00022692"/>
    </source>
</evidence>
<dbReference type="SUPFAM" id="SSF161111">
    <property type="entry name" value="Cation efflux protein transmembrane domain-like"/>
    <property type="match status" value="1"/>
</dbReference>
<evidence type="ECO:0000256" key="2">
    <source>
        <dbReference type="ARBA" id="ARBA00008873"/>
    </source>
</evidence>
<keyword evidence="4 9" id="KW-0812">Transmembrane</keyword>
<keyword evidence="5" id="KW-0862">Zinc</keyword>
<keyword evidence="13" id="KW-1185">Reference proteome</keyword>
<comment type="subcellular location">
    <subcellularLocation>
        <location evidence="1">Membrane</location>
        <topology evidence="1">Multi-pass membrane protein</topology>
    </subcellularLocation>
</comment>
<evidence type="ECO:0000256" key="3">
    <source>
        <dbReference type="ARBA" id="ARBA00022448"/>
    </source>
</evidence>
<feature type="transmembrane region" description="Helical" evidence="9">
    <location>
        <begin position="160"/>
        <end position="178"/>
    </location>
</feature>
<feature type="domain" description="Cation efflux protein cytoplasmic" evidence="11">
    <location>
        <begin position="213"/>
        <end position="288"/>
    </location>
</feature>
<sequence length="299" mass="33573">MHNHSHHHHDGDEEAASKRIGWAFFLNVMFTIIEFIGGWLTNSTAIMADAVHDLGDSLSIGTAWALNKLSRKEANQTFSYGYRRFSLFGALINGLVLTVGSVWILFEAIPRLSAPEMPQVEGMLLLAIFGVVVNGFAAFKLSKGDSLNERVLNWHLLEDVLGWVAVLIVSIVLVFVDWPILDPLLSIGFTLFILFNVVRNLKATLLLFLQATPDDAQLVEIRQRFTGHDSVSEVHHLHVWSLDGEQHVLTVHIVLVEGIELKNIKSLKTDFSNVLSDYGFAHTTIEFEFADERCRDEVI</sequence>
<dbReference type="PANTHER" id="PTHR11562">
    <property type="entry name" value="CATION EFFLUX PROTEIN/ ZINC TRANSPORTER"/>
    <property type="match status" value="1"/>
</dbReference>
<keyword evidence="3" id="KW-0813">Transport</keyword>
<dbReference type="InterPro" id="IPR027470">
    <property type="entry name" value="Cation_efflux_CTD"/>
</dbReference>
<keyword evidence="7" id="KW-0406">Ion transport</keyword>
<keyword evidence="6 9" id="KW-1133">Transmembrane helix</keyword>
<protein>
    <submittedName>
        <fullName evidence="12">Cation diffusion facilitator family transporter</fullName>
    </submittedName>
</protein>
<dbReference type="Pfam" id="PF16916">
    <property type="entry name" value="ZT_dimer"/>
    <property type="match status" value="1"/>
</dbReference>
<evidence type="ECO:0000256" key="6">
    <source>
        <dbReference type="ARBA" id="ARBA00022989"/>
    </source>
</evidence>
<evidence type="ECO:0000256" key="5">
    <source>
        <dbReference type="ARBA" id="ARBA00022906"/>
    </source>
</evidence>
<dbReference type="InterPro" id="IPR058533">
    <property type="entry name" value="Cation_efflux_TM"/>
</dbReference>